<proteinExistence type="predicted"/>
<accession>A0A182EZ17</accession>
<evidence type="ECO:0000259" key="1">
    <source>
        <dbReference type="Pfam" id="PF17921"/>
    </source>
</evidence>
<dbReference type="STRING" id="42157.A0A182EZ17"/>
<evidence type="ECO:0000313" key="2">
    <source>
        <dbReference type="EMBL" id="VDN01893.1"/>
    </source>
</evidence>
<organism evidence="4">
    <name type="scientific">Onchocerca ochengi</name>
    <name type="common">Filarial nematode worm</name>
    <dbReference type="NCBI Taxonomy" id="42157"/>
    <lineage>
        <taxon>Eukaryota</taxon>
        <taxon>Metazoa</taxon>
        <taxon>Ecdysozoa</taxon>
        <taxon>Nematoda</taxon>
        <taxon>Chromadorea</taxon>
        <taxon>Rhabditida</taxon>
        <taxon>Spirurina</taxon>
        <taxon>Spiruromorpha</taxon>
        <taxon>Filarioidea</taxon>
        <taxon>Onchocercidae</taxon>
        <taxon>Onchocerca</taxon>
    </lineage>
</organism>
<dbReference type="WBParaSite" id="nOo.2.0.1.t13426-RA">
    <property type="protein sequence ID" value="nOo.2.0.1.t13426-RA"/>
    <property type="gene ID" value="nOo.2.0.1.g13426"/>
</dbReference>
<dbReference type="OrthoDB" id="5850742at2759"/>
<dbReference type="Gene3D" id="1.10.340.70">
    <property type="match status" value="1"/>
</dbReference>
<reference evidence="2 3" key="2">
    <citation type="submission" date="2018-08" db="EMBL/GenBank/DDBJ databases">
        <authorList>
            <person name="Laetsch R D."/>
            <person name="Stevens L."/>
            <person name="Kumar S."/>
            <person name="Blaxter L. M."/>
        </authorList>
    </citation>
    <scope>NUCLEOTIDE SEQUENCE [LARGE SCALE GENOMIC DNA]</scope>
</reference>
<keyword evidence="3" id="KW-1185">Reference proteome</keyword>
<sequence>MTKDDYEIAEWILIRQAQSAKITEEQIITWNSYQDETNKLWRAKGRLGNSELNSECKYPIYLPNRNTITELPIKQQHEEIYHAETAYTLCEIRHKFWIPKGRSAVKRVISSCIGCKRWTAKPFKLPEMPNLPET</sequence>
<dbReference type="Pfam" id="PF17921">
    <property type="entry name" value="Integrase_H2C2"/>
    <property type="match status" value="1"/>
</dbReference>
<dbReference type="PANTHER" id="PTHR47331">
    <property type="entry name" value="PHD-TYPE DOMAIN-CONTAINING PROTEIN"/>
    <property type="match status" value="1"/>
</dbReference>
<dbReference type="AlphaFoldDB" id="A0A182EZ17"/>
<protein>
    <submittedName>
        <fullName evidence="4">Integrase_H2C2 domain-containing protein</fullName>
    </submittedName>
</protein>
<gene>
    <name evidence="2" type="ORF">NOO_LOCUS13426</name>
</gene>
<name>A0A182EZ17_ONCOC</name>
<evidence type="ECO:0000313" key="3">
    <source>
        <dbReference type="Proteomes" id="UP000271087"/>
    </source>
</evidence>
<evidence type="ECO:0000313" key="4">
    <source>
        <dbReference type="WBParaSite" id="nOo.2.0.1.t13426-RA"/>
    </source>
</evidence>
<dbReference type="InterPro" id="IPR041588">
    <property type="entry name" value="Integrase_H2C2"/>
</dbReference>
<dbReference type="Proteomes" id="UP000271087">
    <property type="component" value="Unassembled WGS sequence"/>
</dbReference>
<dbReference type="EMBL" id="UYRW01015372">
    <property type="protein sequence ID" value="VDN01893.1"/>
    <property type="molecule type" value="Genomic_DNA"/>
</dbReference>
<reference evidence="4" key="1">
    <citation type="submission" date="2016-06" db="UniProtKB">
        <authorList>
            <consortium name="WormBaseParasite"/>
        </authorList>
    </citation>
    <scope>IDENTIFICATION</scope>
</reference>
<feature type="domain" description="Integrase zinc-binding" evidence="1">
    <location>
        <begin position="73"/>
        <end position="118"/>
    </location>
</feature>